<keyword evidence="1" id="KW-0812">Transmembrane</keyword>
<feature type="transmembrane region" description="Helical" evidence="1">
    <location>
        <begin position="34"/>
        <end position="51"/>
    </location>
</feature>
<feature type="transmembrane region" description="Helical" evidence="1">
    <location>
        <begin position="90"/>
        <end position="111"/>
    </location>
</feature>
<evidence type="ECO:0000256" key="1">
    <source>
        <dbReference type="SAM" id="Phobius"/>
    </source>
</evidence>
<evidence type="ECO:0000313" key="2">
    <source>
        <dbReference type="EMBL" id="AEF84960.1"/>
    </source>
</evidence>
<dbReference type="OrthoDB" id="6194874at2"/>
<keyword evidence="1" id="KW-0472">Membrane</keyword>
<dbReference type="eggNOG" id="ENOG5032T7K">
    <property type="taxonomic scope" value="Bacteria"/>
</dbReference>
<feature type="transmembrane region" description="Helical" evidence="1">
    <location>
        <begin position="166"/>
        <end position="184"/>
    </location>
</feature>
<keyword evidence="1" id="KW-1133">Transmembrane helix</keyword>
<reference evidence="3" key="1">
    <citation type="submission" date="2009-12" db="EMBL/GenBank/DDBJ databases">
        <title>Complete sequence of Treponema primitia strain ZAS-2.</title>
        <authorList>
            <person name="Tetu S.G."/>
            <person name="Matson E."/>
            <person name="Ren Q."/>
            <person name="Seshadri R."/>
            <person name="Elbourne L."/>
            <person name="Hassan K.A."/>
            <person name="Durkin A."/>
            <person name="Radune D."/>
            <person name="Mohamoud Y."/>
            <person name="Shay R."/>
            <person name="Jin S."/>
            <person name="Zhang X."/>
            <person name="Lucey K."/>
            <person name="Ballor N.R."/>
            <person name="Ottesen E."/>
            <person name="Rosenthal R."/>
            <person name="Allen A."/>
            <person name="Leadbetter J.R."/>
            <person name="Paulsen I.T."/>
        </authorList>
    </citation>
    <scope>NUCLEOTIDE SEQUENCE [LARGE SCALE GENOMIC DNA]</scope>
    <source>
        <strain evidence="3">ATCC BAA-887 / DSM 12427 / ZAS-2</strain>
    </source>
</reference>
<dbReference type="HOGENOM" id="CLU_1401469_0_0_12"/>
<organism evidence="2 3">
    <name type="scientific">Treponema primitia (strain ATCC BAA-887 / DSM 12427 / ZAS-2)</name>
    <dbReference type="NCBI Taxonomy" id="545694"/>
    <lineage>
        <taxon>Bacteria</taxon>
        <taxon>Pseudomonadati</taxon>
        <taxon>Spirochaetota</taxon>
        <taxon>Spirochaetia</taxon>
        <taxon>Spirochaetales</taxon>
        <taxon>Treponemataceae</taxon>
        <taxon>Treponema</taxon>
    </lineage>
</organism>
<feature type="transmembrane region" description="Helical" evidence="1">
    <location>
        <begin position="117"/>
        <end position="137"/>
    </location>
</feature>
<dbReference type="STRING" id="545694.TREPR_3707"/>
<dbReference type="RefSeq" id="WP_015706619.1">
    <property type="nucleotide sequence ID" value="NC_015578.1"/>
</dbReference>
<proteinExistence type="predicted"/>
<accession>F5YQD1</accession>
<reference evidence="2 3" key="2">
    <citation type="journal article" date="2011" name="ISME J.">
        <title>RNA-seq reveals cooperative metabolic interactions between two termite-gut spirochete species in co-culture.</title>
        <authorList>
            <person name="Rosenthal A.Z."/>
            <person name="Matson E.G."/>
            <person name="Eldar A."/>
            <person name="Leadbetter J.R."/>
        </authorList>
    </citation>
    <scope>NUCLEOTIDE SEQUENCE [LARGE SCALE GENOMIC DNA]</scope>
    <source>
        <strain evidence="3">ATCC BAA-887 / DSM 12427 / ZAS-2</strain>
    </source>
</reference>
<dbReference type="EMBL" id="CP001843">
    <property type="protein sequence ID" value="AEF84960.1"/>
    <property type="molecule type" value="Genomic_DNA"/>
</dbReference>
<dbReference type="KEGG" id="tpi:TREPR_3707"/>
<evidence type="ECO:0000313" key="3">
    <source>
        <dbReference type="Proteomes" id="UP000009223"/>
    </source>
</evidence>
<feature type="transmembrane region" description="Helical" evidence="1">
    <location>
        <begin position="57"/>
        <end position="78"/>
    </location>
</feature>
<gene>
    <name evidence="2" type="ordered locus">TREPR_3707</name>
</gene>
<keyword evidence="3" id="KW-1185">Reference proteome</keyword>
<feature type="transmembrane region" description="Helical" evidence="1">
    <location>
        <begin position="6"/>
        <end position="22"/>
    </location>
</feature>
<sequence length="189" mass="20799">MDSFLQIWGGAGYLLAKIFLSHAEGIRNDRKWRVAGWFIYILGLPAWVILLGGRQNWIAAANEAGGAPSLILGLVLAWKGQPRARPAVDLAVRIFTYLMILAGLVYSFYSFGGLTTISQVLEIGVTIGFLLGSFFLARRNPAGWLLYALMVLSMGTLMFIQGKVILIVQQAVSLVFVVIGFVRGKFRCK</sequence>
<dbReference type="Proteomes" id="UP000009223">
    <property type="component" value="Chromosome"/>
</dbReference>
<protein>
    <submittedName>
        <fullName evidence="2">Putative membrane protein</fullName>
    </submittedName>
</protein>
<feature type="transmembrane region" description="Helical" evidence="1">
    <location>
        <begin position="144"/>
        <end position="160"/>
    </location>
</feature>
<name>F5YQD1_TREPZ</name>
<dbReference type="AlphaFoldDB" id="F5YQD1"/>